<feature type="domain" description="PhoU" evidence="1">
    <location>
        <begin position="110"/>
        <end position="190"/>
    </location>
</feature>
<dbReference type="GO" id="GO:0045936">
    <property type="term" value="P:negative regulation of phosphate metabolic process"/>
    <property type="evidence" value="ECO:0007669"/>
    <property type="project" value="InterPro"/>
</dbReference>
<dbReference type="InterPro" id="IPR026022">
    <property type="entry name" value="PhoU_dom"/>
</dbReference>
<feature type="domain" description="PhoU" evidence="1">
    <location>
        <begin position="7"/>
        <end position="93"/>
    </location>
</feature>
<protein>
    <submittedName>
        <fullName evidence="2">PhoU domain protein</fullName>
    </submittedName>
</protein>
<dbReference type="SUPFAM" id="SSF109755">
    <property type="entry name" value="PhoU-like"/>
    <property type="match status" value="1"/>
</dbReference>
<dbReference type="GO" id="GO:0030643">
    <property type="term" value="P:intracellular phosphate ion homeostasis"/>
    <property type="evidence" value="ECO:0007669"/>
    <property type="project" value="InterPro"/>
</dbReference>
<evidence type="ECO:0000259" key="1">
    <source>
        <dbReference type="Pfam" id="PF01895"/>
    </source>
</evidence>
<dbReference type="Gene3D" id="1.20.58.220">
    <property type="entry name" value="Phosphate transport system protein phou homolog 2, domain 2"/>
    <property type="match status" value="1"/>
</dbReference>
<dbReference type="InterPro" id="IPR028366">
    <property type="entry name" value="PhoU"/>
</dbReference>
<feature type="non-terminal residue" evidence="2">
    <location>
        <position position="190"/>
    </location>
</feature>
<organism evidence="2">
    <name type="scientific">mine drainage metagenome</name>
    <dbReference type="NCBI Taxonomy" id="410659"/>
    <lineage>
        <taxon>unclassified sequences</taxon>
        <taxon>metagenomes</taxon>
        <taxon>ecological metagenomes</taxon>
    </lineage>
</organism>
<dbReference type="PANTHER" id="PTHR42930">
    <property type="entry name" value="PHOSPHATE-SPECIFIC TRANSPORT SYSTEM ACCESSORY PROTEIN PHOU"/>
    <property type="match status" value="1"/>
</dbReference>
<name>T1AXC4_9ZZZZ</name>
<evidence type="ECO:0000313" key="2">
    <source>
        <dbReference type="EMBL" id="EQD61028.1"/>
    </source>
</evidence>
<dbReference type="Pfam" id="PF01895">
    <property type="entry name" value="PhoU"/>
    <property type="match status" value="2"/>
</dbReference>
<reference evidence="2" key="1">
    <citation type="submission" date="2013-08" db="EMBL/GenBank/DDBJ databases">
        <authorList>
            <person name="Mendez C."/>
            <person name="Richter M."/>
            <person name="Ferrer M."/>
            <person name="Sanchez J."/>
        </authorList>
    </citation>
    <scope>NUCLEOTIDE SEQUENCE</scope>
</reference>
<proteinExistence type="predicted"/>
<accession>T1AXC4</accession>
<dbReference type="InterPro" id="IPR038078">
    <property type="entry name" value="PhoU-like_sf"/>
</dbReference>
<comment type="caution">
    <text evidence="2">The sequence shown here is derived from an EMBL/GenBank/DDBJ whole genome shotgun (WGS) entry which is preliminary data.</text>
</comment>
<dbReference type="AlphaFoldDB" id="T1AXC4"/>
<sequence length="190" mass="20919">LSGQMQTMLDLSVRSLETAVGLLAGADPGAIESIFGFDRQLYDLKQSVVRTCVDLLALHAPVARDLRTITADLEIASDLDRIGRYSKDIAEVVRGLPPEERRRLGEVREVRRMSDLTVAIVRTATGSYRTGSAEIARRVESDDNEVDRLHEALFRQLVGRIADGSLSASVGASLILVNRYFERIADHAVN</sequence>
<dbReference type="EMBL" id="AUZZ01002260">
    <property type="protein sequence ID" value="EQD61028.1"/>
    <property type="molecule type" value="Genomic_DNA"/>
</dbReference>
<gene>
    <name evidence="2" type="ORF">B2A_03373</name>
</gene>
<dbReference type="PANTHER" id="PTHR42930:SF3">
    <property type="entry name" value="PHOSPHATE-SPECIFIC TRANSPORT SYSTEM ACCESSORY PROTEIN PHOU"/>
    <property type="match status" value="1"/>
</dbReference>
<reference evidence="2" key="2">
    <citation type="journal article" date="2014" name="ISME J.">
        <title>Microbial stratification in low pH oxic and suboxic macroscopic growths along an acid mine drainage.</title>
        <authorList>
            <person name="Mendez-Garcia C."/>
            <person name="Mesa V."/>
            <person name="Sprenger R.R."/>
            <person name="Richter M."/>
            <person name="Diez M.S."/>
            <person name="Solano J."/>
            <person name="Bargiela R."/>
            <person name="Golyshina O.V."/>
            <person name="Manteca A."/>
            <person name="Ramos J.L."/>
            <person name="Gallego J.R."/>
            <person name="Llorente I."/>
            <person name="Martins Dos Santos V.A."/>
            <person name="Jensen O.N."/>
            <person name="Pelaez A.I."/>
            <person name="Sanchez J."/>
            <person name="Ferrer M."/>
        </authorList>
    </citation>
    <scope>NUCLEOTIDE SEQUENCE</scope>
</reference>
<feature type="non-terminal residue" evidence="2">
    <location>
        <position position="1"/>
    </location>
</feature>